<accession>A9CVT9</accession>
<organism evidence="1 2">
    <name type="scientific">Shewanella benthica KT99</name>
    <dbReference type="NCBI Taxonomy" id="314608"/>
    <lineage>
        <taxon>Bacteria</taxon>
        <taxon>Pseudomonadati</taxon>
        <taxon>Pseudomonadota</taxon>
        <taxon>Gammaproteobacteria</taxon>
        <taxon>Alteromonadales</taxon>
        <taxon>Shewanellaceae</taxon>
        <taxon>Shewanella</taxon>
    </lineage>
</organism>
<comment type="caution">
    <text evidence="1">The sequence shown here is derived from an EMBL/GenBank/DDBJ whole genome shotgun (WGS) entry which is preliminary data.</text>
</comment>
<proteinExistence type="predicted"/>
<protein>
    <submittedName>
        <fullName evidence="1">Uncharacterized protein</fullName>
    </submittedName>
</protein>
<name>A9CVT9_9GAMM</name>
<keyword evidence="2" id="KW-1185">Reference proteome</keyword>
<evidence type="ECO:0000313" key="2">
    <source>
        <dbReference type="Proteomes" id="UP000005839"/>
    </source>
</evidence>
<gene>
    <name evidence="1" type="ORF">KT99_06197</name>
</gene>
<dbReference type="EMBL" id="ABIC01000001">
    <property type="protein sequence ID" value="EDQ02734.1"/>
    <property type="molecule type" value="Genomic_DNA"/>
</dbReference>
<dbReference type="Proteomes" id="UP000005839">
    <property type="component" value="Unassembled WGS sequence"/>
</dbReference>
<dbReference type="AlphaFoldDB" id="A9CVT9"/>
<sequence length="151" mass="16476">MFEANVLWLSVIGRAPTPFRLRAQEAGDTLPSKSGRPLLAPMIYKDTIMKILMSSLIYKRYLLVAVLIALTSTYVSARGGGQGFGGFNAISKAQLEATWNGHAGPQHTAVRGVRVQWYADICGNANGHVKDAKDCVNNTKQKKETEVSDTH</sequence>
<reference evidence="1 2" key="1">
    <citation type="submission" date="2007-10" db="EMBL/GenBank/DDBJ databases">
        <authorList>
            <person name="Yayanos A."/>
            <person name="Ferriera S."/>
            <person name="Johnson J."/>
            <person name="Kravitz S."/>
            <person name="Halpern A."/>
            <person name="Remington K."/>
            <person name="Beeson K."/>
            <person name="Tran B."/>
            <person name="Rogers Y.-H."/>
            <person name="Friedman R."/>
            <person name="Venter J.C."/>
        </authorList>
    </citation>
    <scope>NUCLEOTIDE SEQUENCE [LARGE SCALE GENOMIC DNA]</scope>
    <source>
        <strain evidence="1 2">KT99</strain>
    </source>
</reference>
<evidence type="ECO:0000313" key="1">
    <source>
        <dbReference type="EMBL" id="EDQ02734.1"/>
    </source>
</evidence>